<evidence type="ECO:0008006" key="4">
    <source>
        <dbReference type="Google" id="ProtNLM"/>
    </source>
</evidence>
<feature type="signal peptide" evidence="1">
    <location>
        <begin position="1"/>
        <end position="17"/>
    </location>
</feature>
<feature type="chain" id="PRO_5040499612" description="Secreted protein" evidence="1">
    <location>
        <begin position="18"/>
        <end position="105"/>
    </location>
</feature>
<reference evidence="2" key="1">
    <citation type="journal article" date="2021" name="Nat. Commun.">
        <title>Genetic determinants of endophytism in the Arabidopsis root mycobiome.</title>
        <authorList>
            <person name="Mesny F."/>
            <person name="Miyauchi S."/>
            <person name="Thiergart T."/>
            <person name="Pickel B."/>
            <person name="Atanasova L."/>
            <person name="Karlsson M."/>
            <person name="Huettel B."/>
            <person name="Barry K.W."/>
            <person name="Haridas S."/>
            <person name="Chen C."/>
            <person name="Bauer D."/>
            <person name="Andreopoulos W."/>
            <person name="Pangilinan J."/>
            <person name="LaButti K."/>
            <person name="Riley R."/>
            <person name="Lipzen A."/>
            <person name="Clum A."/>
            <person name="Drula E."/>
            <person name="Henrissat B."/>
            <person name="Kohler A."/>
            <person name="Grigoriev I.V."/>
            <person name="Martin F.M."/>
            <person name="Hacquard S."/>
        </authorList>
    </citation>
    <scope>NUCLEOTIDE SEQUENCE</scope>
    <source>
        <strain evidence="2">MPI-SDFR-AT-0073</strain>
    </source>
</reference>
<gene>
    <name evidence="2" type="ORF">BKA67DRAFT_543367</name>
</gene>
<dbReference type="RefSeq" id="XP_045963174.1">
    <property type="nucleotide sequence ID" value="XM_046101179.1"/>
</dbReference>
<keyword evidence="3" id="KW-1185">Reference proteome</keyword>
<evidence type="ECO:0000256" key="1">
    <source>
        <dbReference type="SAM" id="SignalP"/>
    </source>
</evidence>
<name>A0A9P9A2E4_9PEZI</name>
<accession>A0A9P9A2E4</accession>
<evidence type="ECO:0000313" key="2">
    <source>
        <dbReference type="EMBL" id="KAH6659043.1"/>
    </source>
</evidence>
<comment type="caution">
    <text evidence="2">The sequence shown here is derived from an EMBL/GenBank/DDBJ whole genome shotgun (WGS) entry which is preliminary data.</text>
</comment>
<dbReference type="EMBL" id="JAGPXC010000001">
    <property type="protein sequence ID" value="KAH6659043.1"/>
    <property type="molecule type" value="Genomic_DNA"/>
</dbReference>
<keyword evidence="1" id="KW-0732">Signal</keyword>
<dbReference type="GeneID" id="70130071"/>
<evidence type="ECO:0000313" key="3">
    <source>
        <dbReference type="Proteomes" id="UP000758603"/>
    </source>
</evidence>
<organism evidence="2 3">
    <name type="scientific">Truncatella angustata</name>
    <dbReference type="NCBI Taxonomy" id="152316"/>
    <lineage>
        <taxon>Eukaryota</taxon>
        <taxon>Fungi</taxon>
        <taxon>Dikarya</taxon>
        <taxon>Ascomycota</taxon>
        <taxon>Pezizomycotina</taxon>
        <taxon>Sordariomycetes</taxon>
        <taxon>Xylariomycetidae</taxon>
        <taxon>Amphisphaeriales</taxon>
        <taxon>Sporocadaceae</taxon>
        <taxon>Truncatella</taxon>
    </lineage>
</organism>
<protein>
    <recommendedName>
        <fullName evidence="4">Secreted protein</fullName>
    </recommendedName>
</protein>
<dbReference type="AlphaFoldDB" id="A0A9P9A2E4"/>
<dbReference type="Proteomes" id="UP000758603">
    <property type="component" value="Unassembled WGS sequence"/>
</dbReference>
<sequence>MCAVVAMVSRLFQGLYAAVWHEKRGSFAHREKTDEEVIVRIDGKVADTSKCTFTYGAQAGSRAKCSGFRDESGILAYTSCRIRLGYVERQHNWGQYTEGGLLRTL</sequence>
<proteinExistence type="predicted"/>